<evidence type="ECO:0000313" key="1">
    <source>
        <dbReference type="EMBL" id="KAF7404084.1"/>
    </source>
</evidence>
<proteinExistence type="predicted"/>
<sequence length="176" mass="19960">MRRKNNLDPFVRDFLAGETCYVIVSGLDLAEIMIPFTTLEFSFLDQSGGHYRESTKANRGKCNSIIEDHSEDLRYGKEKNLRKKVTREEKGYAVKGFRASQRKEKDSNWSTFRSKVRADCNLSGGSADDDGDGGGGMVKSFVRPRRRVRGGFTTYFGTFAFLTEREQNPERLDACS</sequence>
<reference evidence="1" key="1">
    <citation type="journal article" date="2020" name="G3 (Bethesda)">
        <title>High-Quality Assemblies for Three Invasive Social Wasps from the &lt;i&gt;Vespula&lt;/i&gt; Genus.</title>
        <authorList>
            <person name="Harrop T.W.R."/>
            <person name="Guhlin J."/>
            <person name="McLaughlin G.M."/>
            <person name="Permina E."/>
            <person name="Stockwell P."/>
            <person name="Gilligan J."/>
            <person name="Le Lec M.F."/>
            <person name="Gruber M.A.M."/>
            <person name="Quinn O."/>
            <person name="Lovegrove M."/>
            <person name="Duncan E.J."/>
            <person name="Remnant E.J."/>
            <person name="Van Eeckhoven J."/>
            <person name="Graham B."/>
            <person name="Knapp R.A."/>
            <person name="Langford K.W."/>
            <person name="Kronenberg Z."/>
            <person name="Press M.O."/>
            <person name="Eacker S.M."/>
            <person name="Wilson-Rankin E.E."/>
            <person name="Purcell J."/>
            <person name="Lester P.J."/>
            <person name="Dearden P.K."/>
        </authorList>
    </citation>
    <scope>NUCLEOTIDE SEQUENCE</scope>
    <source>
        <strain evidence="1">Volc-1</strain>
    </source>
</reference>
<dbReference type="EMBL" id="JACSDY010000016">
    <property type="protein sequence ID" value="KAF7404084.1"/>
    <property type="molecule type" value="Genomic_DNA"/>
</dbReference>
<dbReference type="AlphaFoldDB" id="A0A834KFW9"/>
<accession>A0A834KFW9</accession>
<evidence type="ECO:0000313" key="2">
    <source>
        <dbReference type="Proteomes" id="UP000600918"/>
    </source>
</evidence>
<keyword evidence="2" id="KW-1185">Reference proteome</keyword>
<organism evidence="1 2">
    <name type="scientific">Vespula pensylvanica</name>
    <name type="common">Western yellow jacket</name>
    <name type="synonym">Wasp</name>
    <dbReference type="NCBI Taxonomy" id="30213"/>
    <lineage>
        <taxon>Eukaryota</taxon>
        <taxon>Metazoa</taxon>
        <taxon>Ecdysozoa</taxon>
        <taxon>Arthropoda</taxon>
        <taxon>Hexapoda</taxon>
        <taxon>Insecta</taxon>
        <taxon>Pterygota</taxon>
        <taxon>Neoptera</taxon>
        <taxon>Endopterygota</taxon>
        <taxon>Hymenoptera</taxon>
        <taxon>Apocrita</taxon>
        <taxon>Aculeata</taxon>
        <taxon>Vespoidea</taxon>
        <taxon>Vespidae</taxon>
        <taxon>Vespinae</taxon>
        <taxon>Vespula</taxon>
    </lineage>
</organism>
<gene>
    <name evidence="1" type="ORF">H0235_014778</name>
</gene>
<comment type="caution">
    <text evidence="1">The sequence shown here is derived from an EMBL/GenBank/DDBJ whole genome shotgun (WGS) entry which is preliminary data.</text>
</comment>
<protein>
    <submittedName>
        <fullName evidence="1">Uncharacterized protein</fullName>
    </submittedName>
</protein>
<dbReference type="Proteomes" id="UP000600918">
    <property type="component" value="Unassembled WGS sequence"/>
</dbReference>
<name>A0A834KFW9_VESPE</name>